<organism evidence="2 3">
    <name type="scientific">Clostridium carboxidivorans P7</name>
    <dbReference type="NCBI Taxonomy" id="536227"/>
    <lineage>
        <taxon>Bacteria</taxon>
        <taxon>Bacillati</taxon>
        <taxon>Bacillota</taxon>
        <taxon>Clostridia</taxon>
        <taxon>Eubacteriales</taxon>
        <taxon>Clostridiaceae</taxon>
        <taxon>Clostridium</taxon>
    </lineage>
</organism>
<keyword evidence="1" id="KW-0812">Transmembrane</keyword>
<proteinExistence type="predicted"/>
<dbReference type="eggNOG" id="COG4603">
    <property type="taxonomic scope" value="Bacteria"/>
</dbReference>
<keyword evidence="1" id="KW-1133">Transmembrane helix</keyword>
<evidence type="ECO:0000313" key="3">
    <source>
        <dbReference type="Proteomes" id="UP000004198"/>
    </source>
</evidence>
<evidence type="ECO:0000256" key="1">
    <source>
        <dbReference type="SAM" id="Phobius"/>
    </source>
</evidence>
<accession>C6PV09</accession>
<dbReference type="AlphaFoldDB" id="C6PV09"/>
<keyword evidence="3" id="KW-1185">Reference proteome</keyword>
<gene>
    <name evidence="2" type="ORF">CcarbDRAFT_2626</name>
</gene>
<feature type="transmembrane region" description="Helical" evidence="1">
    <location>
        <begin position="17"/>
        <end position="37"/>
    </location>
</feature>
<dbReference type="EMBL" id="ACVI01000041">
    <property type="protein sequence ID" value="EET86904.1"/>
    <property type="molecule type" value="Genomic_DNA"/>
</dbReference>
<keyword evidence="1" id="KW-0472">Membrane</keyword>
<reference evidence="2 3" key="1">
    <citation type="submission" date="2009-06" db="EMBL/GenBank/DDBJ databases">
        <title>The draft genome of Clostridium carboxidivorans P7.</title>
        <authorList>
            <consortium name="US DOE Joint Genome Institute (JGI-PGF)"/>
            <person name="Lucas S."/>
            <person name="Copeland A."/>
            <person name="Lapidus A."/>
            <person name="Glavina del Rio T."/>
            <person name="Tice H."/>
            <person name="Bruce D."/>
            <person name="Goodwin L."/>
            <person name="Pitluck S."/>
            <person name="Larimer F."/>
            <person name="Land M.L."/>
            <person name="Hauser L."/>
            <person name="Hemme C.L."/>
        </authorList>
    </citation>
    <scope>NUCLEOTIDE SEQUENCE [LARGE SCALE GENOMIC DNA]</scope>
    <source>
        <strain evidence="2 3">P7</strain>
    </source>
</reference>
<sequence length="89" mass="9825">MNNNKIKQSVINAVKSLAFPLFSIIVSFFVAVFFVMWSKGYGIGDYFTALTDLIGTIISGSFGDTAKSLRNNGVCNTFNIYRSSKCNCF</sequence>
<dbReference type="Proteomes" id="UP000004198">
    <property type="component" value="Unassembled WGS sequence"/>
</dbReference>
<comment type="caution">
    <text evidence="2">The sequence shown here is derived from an EMBL/GenBank/DDBJ whole genome shotgun (WGS) entry which is preliminary data.</text>
</comment>
<protein>
    <submittedName>
        <fullName evidence="2">Uncharacterized protein</fullName>
    </submittedName>
</protein>
<evidence type="ECO:0000313" key="2">
    <source>
        <dbReference type="EMBL" id="EET86904.1"/>
    </source>
</evidence>
<name>C6PV09_9CLOT</name>